<protein>
    <submittedName>
        <fullName evidence="2">Uncharacterized protein</fullName>
    </submittedName>
</protein>
<dbReference type="EMBL" id="AMZH03021527">
    <property type="protein sequence ID" value="RRT38113.1"/>
    <property type="molecule type" value="Genomic_DNA"/>
</dbReference>
<evidence type="ECO:0000313" key="3">
    <source>
        <dbReference type="Proteomes" id="UP000287651"/>
    </source>
</evidence>
<evidence type="ECO:0000313" key="2">
    <source>
        <dbReference type="EMBL" id="RRT38113.1"/>
    </source>
</evidence>
<comment type="caution">
    <text evidence="2">The sequence shown here is derived from an EMBL/GenBank/DDBJ whole genome shotgun (WGS) entry which is preliminary data.</text>
</comment>
<feature type="region of interest" description="Disordered" evidence="1">
    <location>
        <begin position="109"/>
        <end position="130"/>
    </location>
</feature>
<feature type="compositionally biased region" description="Low complexity" evidence="1">
    <location>
        <begin position="115"/>
        <end position="130"/>
    </location>
</feature>
<proteinExistence type="predicted"/>
<sequence length="130" mass="14786">MASYAHRNLPKPDRLLRRLWFGTPTLPPSVTGPRFLRCFFPSLFKFEPELSLWRLSERKHCHIPAEILCAVVGRTDGIGRIRTGWELRARRACGSLRIRARDGERPSFCSTRPFGSPSVSGSSSPISFMR</sequence>
<accession>A0A426XF81</accession>
<reference evidence="2 3" key="1">
    <citation type="journal article" date="2014" name="Agronomy (Basel)">
        <title>A Draft Genome Sequence for Ensete ventricosum, the Drought-Tolerant Tree Against Hunger.</title>
        <authorList>
            <person name="Harrison J."/>
            <person name="Moore K.A."/>
            <person name="Paszkiewicz K."/>
            <person name="Jones T."/>
            <person name="Grant M."/>
            <person name="Ambacheew D."/>
            <person name="Muzemil S."/>
            <person name="Studholme D.J."/>
        </authorList>
    </citation>
    <scope>NUCLEOTIDE SEQUENCE [LARGE SCALE GENOMIC DNA]</scope>
</reference>
<dbReference type="AlphaFoldDB" id="A0A426XF81"/>
<organism evidence="2 3">
    <name type="scientific">Ensete ventricosum</name>
    <name type="common">Abyssinian banana</name>
    <name type="synonym">Musa ensete</name>
    <dbReference type="NCBI Taxonomy" id="4639"/>
    <lineage>
        <taxon>Eukaryota</taxon>
        <taxon>Viridiplantae</taxon>
        <taxon>Streptophyta</taxon>
        <taxon>Embryophyta</taxon>
        <taxon>Tracheophyta</taxon>
        <taxon>Spermatophyta</taxon>
        <taxon>Magnoliopsida</taxon>
        <taxon>Liliopsida</taxon>
        <taxon>Zingiberales</taxon>
        <taxon>Musaceae</taxon>
        <taxon>Ensete</taxon>
    </lineage>
</organism>
<gene>
    <name evidence="2" type="ORF">B296_00051121</name>
</gene>
<name>A0A426XF81_ENSVE</name>
<evidence type="ECO:0000256" key="1">
    <source>
        <dbReference type="SAM" id="MobiDB-lite"/>
    </source>
</evidence>
<dbReference type="Proteomes" id="UP000287651">
    <property type="component" value="Unassembled WGS sequence"/>
</dbReference>